<proteinExistence type="predicted"/>
<gene>
    <name evidence="1" type="ORF">BDN72DRAFT_965436</name>
</gene>
<name>A0ACD3A517_9AGAR</name>
<keyword evidence="2" id="KW-1185">Reference proteome</keyword>
<reference evidence="1 2" key="1">
    <citation type="journal article" date="2019" name="Nat. Ecol. Evol.">
        <title>Megaphylogeny resolves global patterns of mushroom evolution.</title>
        <authorList>
            <person name="Varga T."/>
            <person name="Krizsan K."/>
            <person name="Foldi C."/>
            <person name="Dima B."/>
            <person name="Sanchez-Garcia M."/>
            <person name="Sanchez-Ramirez S."/>
            <person name="Szollosi G.J."/>
            <person name="Szarkandi J.G."/>
            <person name="Papp V."/>
            <person name="Albert L."/>
            <person name="Andreopoulos W."/>
            <person name="Angelini C."/>
            <person name="Antonin V."/>
            <person name="Barry K.W."/>
            <person name="Bougher N.L."/>
            <person name="Buchanan P."/>
            <person name="Buyck B."/>
            <person name="Bense V."/>
            <person name="Catcheside P."/>
            <person name="Chovatia M."/>
            <person name="Cooper J."/>
            <person name="Damon W."/>
            <person name="Desjardin D."/>
            <person name="Finy P."/>
            <person name="Geml J."/>
            <person name="Haridas S."/>
            <person name="Hughes K."/>
            <person name="Justo A."/>
            <person name="Karasinski D."/>
            <person name="Kautmanova I."/>
            <person name="Kiss B."/>
            <person name="Kocsube S."/>
            <person name="Kotiranta H."/>
            <person name="LaButti K.M."/>
            <person name="Lechner B.E."/>
            <person name="Liimatainen K."/>
            <person name="Lipzen A."/>
            <person name="Lukacs Z."/>
            <person name="Mihaltcheva S."/>
            <person name="Morgado L.N."/>
            <person name="Niskanen T."/>
            <person name="Noordeloos M.E."/>
            <person name="Ohm R.A."/>
            <person name="Ortiz-Santana B."/>
            <person name="Ovrebo C."/>
            <person name="Racz N."/>
            <person name="Riley R."/>
            <person name="Savchenko A."/>
            <person name="Shiryaev A."/>
            <person name="Soop K."/>
            <person name="Spirin V."/>
            <person name="Szebenyi C."/>
            <person name="Tomsovsky M."/>
            <person name="Tulloss R.E."/>
            <person name="Uehling J."/>
            <person name="Grigoriev I.V."/>
            <person name="Vagvolgyi C."/>
            <person name="Papp T."/>
            <person name="Martin F.M."/>
            <person name="Miettinen O."/>
            <person name="Hibbett D.S."/>
            <person name="Nagy L.G."/>
        </authorList>
    </citation>
    <scope>NUCLEOTIDE SEQUENCE [LARGE SCALE GENOMIC DNA]</scope>
    <source>
        <strain evidence="1 2">NL-1719</strain>
    </source>
</reference>
<accession>A0ACD3A517</accession>
<sequence length="202" mass="22927">MVTDLAPHHRSSKRPQFSAPHPHLPSAMKWPETIHFNERDYRRKIRKPDYTHYQLVSNIYRKRRNIASSTTSMVTSVATAPVAGIGVVGLAWSARNRSVDAQKLRLLEKEWARRGQKPLPKRPIKDTLIPVLMTTAVGIFAPFVDIGMDKVEEMAWDVSQEVSEFAMGTYADCVESGIISVGEKVWDTIGKPPKKYKKLDRD</sequence>
<dbReference type="Proteomes" id="UP000308600">
    <property type="component" value="Unassembled WGS sequence"/>
</dbReference>
<evidence type="ECO:0000313" key="1">
    <source>
        <dbReference type="EMBL" id="TFK60968.1"/>
    </source>
</evidence>
<organism evidence="1 2">
    <name type="scientific">Pluteus cervinus</name>
    <dbReference type="NCBI Taxonomy" id="181527"/>
    <lineage>
        <taxon>Eukaryota</taxon>
        <taxon>Fungi</taxon>
        <taxon>Dikarya</taxon>
        <taxon>Basidiomycota</taxon>
        <taxon>Agaricomycotina</taxon>
        <taxon>Agaricomycetes</taxon>
        <taxon>Agaricomycetidae</taxon>
        <taxon>Agaricales</taxon>
        <taxon>Pluteineae</taxon>
        <taxon>Pluteaceae</taxon>
        <taxon>Pluteus</taxon>
    </lineage>
</organism>
<evidence type="ECO:0000313" key="2">
    <source>
        <dbReference type="Proteomes" id="UP000308600"/>
    </source>
</evidence>
<protein>
    <submittedName>
        <fullName evidence="1">Uncharacterized protein</fullName>
    </submittedName>
</protein>
<dbReference type="EMBL" id="ML208709">
    <property type="protein sequence ID" value="TFK60968.1"/>
    <property type="molecule type" value="Genomic_DNA"/>
</dbReference>